<dbReference type="Gene3D" id="3.90.180.10">
    <property type="entry name" value="Medium-chain alcohol dehydrogenases, catalytic domain"/>
    <property type="match status" value="1"/>
</dbReference>
<dbReference type="STRING" id="888064.HMPREF9088_0130"/>
<gene>
    <name evidence="4" type="ORF">HMPREF9088_0130</name>
</gene>
<evidence type="ECO:0000313" key="5">
    <source>
        <dbReference type="Proteomes" id="UP000010296"/>
    </source>
</evidence>
<evidence type="ECO:0000313" key="4">
    <source>
        <dbReference type="EMBL" id="EFU75082.1"/>
    </source>
</evidence>
<keyword evidence="5" id="KW-1185">Reference proteome</keyword>
<dbReference type="GO" id="GO:0016651">
    <property type="term" value="F:oxidoreductase activity, acting on NAD(P)H"/>
    <property type="evidence" value="ECO:0007669"/>
    <property type="project" value="TreeGrafter"/>
</dbReference>
<name>E6LCP0_ENTI1</name>
<dbReference type="PANTHER" id="PTHR48106:SF2">
    <property type="entry name" value="ZN2+-BINDING DEHYDROGENASE"/>
    <property type="match status" value="1"/>
</dbReference>
<keyword evidence="1" id="KW-0521">NADP</keyword>
<dbReference type="EMBL" id="AEPV01000003">
    <property type="protein sequence ID" value="EFU75082.1"/>
    <property type="molecule type" value="Genomic_DNA"/>
</dbReference>
<sequence length="159" mass="17596">MIAVVRHQQAAKELVDLGTTDVINSSDEDVSVAVKKITNGTGVDYAIDSIGGEHGTTLATCVKNNGHFFLLGLLSGKQIDWSYVAALPINTKIFHLRHWLDEATYAKKELAFQQLFDLVLSHQLHISSFGRVSSYKSFKTVLQEIETKQVSGKQCLVFD</sequence>
<accession>E6LCP0</accession>
<dbReference type="HOGENOM" id="CLU_1658136_0_0_9"/>
<dbReference type="Proteomes" id="UP000010296">
    <property type="component" value="Unassembled WGS sequence"/>
</dbReference>
<evidence type="ECO:0000256" key="2">
    <source>
        <dbReference type="ARBA" id="ARBA00023002"/>
    </source>
</evidence>
<dbReference type="eggNOG" id="COG0604">
    <property type="taxonomic scope" value="Bacteria"/>
</dbReference>
<dbReference type="Pfam" id="PF00107">
    <property type="entry name" value="ADH_zinc_N"/>
    <property type="match status" value="1"/>
</dbReference>
<dbReference type="GO" id="GO:0070402">
    <property type="term" value="F:NADPH binding"/>
    <property type="evidence" value="ECO:0007669"/>
    <property type="project" value="TreeGrafter"/>
</dbReference>
<evidence type="ECO:0000259" key="3">
    <source>
        <dbReference type="Pfam" id="PF00107"/>
    </source>
</evidence>
<feature type="domain" description="Alcohol dehydrogenase-like C-terminal" evidence="3">
    <location>
        <begin position="2"/>
        <end position="106"/>
    </location>
</feature>
<reference evidence="4 5" key="1">
    <citation type="submission" date="2010-12" db="EMBL/GenBank/DDBJ databases">
        <authorList>
            <person name="Muzny D."/>
            <person name="Qin X."/>
            <person name="Deng J."/>
            <person name="Jiang H."/>
            <person name="Liu Y."/>
            <person name="Qu J."/>
            <person name="Song X.-Z."/>
            <person name="Zhang L."/>
            <person name="Thornton R."/>
            <person name="Coyle M."/>
            <person name="Francisco L."/>
            <person name="Jackson L."/>
            <person name="Javaid M."/>
            <person name="Korchina V."/>
            <person name="Kovar C."/>
            <person name="Mata R."/>
            <person name="Mathew T."/>
            <person name="Ngo R."/>
            <person name="Nguyen L."/>
            <person name="Nguyen N."/>
            <person name="Okwuonu G."/>
            <person name="Ongeri F."/>
            <person name="Pham C."/>
            <person name="Simmons D."/>
            <person name="Wilczek-Boney K."/>
            <person name="Hale W."/>
            <person name="Jakkamsetti A."/>
            <person name="Pham P."/>
            <person name="Ruth R."/>
            <person name="San Lucas F."/>
            <person name="Warren J."/>
            <person name="Zhang J."/>
            <person name="Zhao Z."/>
            <person name="Zhou C."/>
            <person name="Zhu D."/>
            <person name="Lee S."/>
            <person name="Bess C."/>
            <person name="Blankenburg K."/>
            <person name="Forbes L."/>
            <person name="Fu Q."/>
            <person name="Gubbala S."/>
            <person name="Hirani K."/>
            <person name="Jayaseelan J.C."/>
            <person name="Lara F."/>
            <person name="Munidasa M."/>
            <person name="Palculict T."/>
            <person name="Patil S."/>
            <person name="Pu L.-L."/>
            <person name="Saada N."/>
            <person name="Tang L."/>
            <person name="Weissenberger G."/>
            <person name="Zhu Y."/>
            <person name="Hemphill L."/>
            <person name="Shang Y."/>
            <person name="Youmans B."/>
            <person name="Ayvaz T."/>
            <person name="Ross M."/>
            <person name="Santibanez J."/>
            <person name="Aqrawi P."/>
            <person name="Gross S."/>
            <person name="Joshi V."/>
            <person name="Fowler G."/>
            <person name="Nazareth L."/>
            <person name="Reid J."/>
            <person name="Worley K."/>
            <person name="Petrosino J."/>
            <person name="Highlander S."/>
            <person name="Gibbs R."/>
        </authorList>
    </citation>
    <scope>NUCLEOTIDE SEQUENCE [LARGE SCALE GENOMIC DNA]</scope>
    <source>
        <strain evidence="5">DSM 15952 / CCUG 50447 / LMG 22039 / TP 1.5</strain>
    </source>
</reference>
<organism evidence="4 5">
    <name type="scientific">Enterococcus italicus (strain DSM 15952 / CCUG 50447 / LMG 22039 / TP 1.5)</name>
    <dbReference type="NCBI Taxonomy" id="888064"/>
    <lineage>
        <taxon>Bacteria</taxon>
        <taxon>Bacillati</taxon>
        <taxon>Bacillota</taxon>
        <taxon>Bacilli</taxon>
        <taxon>Lactobacillales</taxon>
        <taxon>Enterococcaceae</taxon>
        <taxon>Enterococcus</taxon>
    </lineage>
</organism>
<dbReference type="Gene3D" id="3.40.50.720">
    <property type="entry name" value="NAD(P)-binding Rossmann-like Domain"/>
    <property type="match status" value="1"/>
</dbReference>
<evidence type="ECO:0000256" key="1">
    <source>
        <dbReference type="ARBA" id="ARBA00022857"/>
    </source>
</evidence>
<proteinExistence type="predicted"/>
<dbReference type="PANTHER" id="PTHR48106">
    <property type="entry name" value="QUINONE OXIDOREDUCTASE PIG3-RELATED"/>
    <property type="match status" value="1"/>
</dbReference>
<protein>
    <recommendedName>
        <fullName evidence="3">Alcohol dehydrogenase-like C-terminal domain-containing protein</fullName>
    </recommendedName>
</protein>
<dbReference type="AlphaFoldDB" id="E6LCP0"/>
<dbReference type="RefSeq" id="WP_007207151.1">
    <property type="nucleotide sequence ID" value="NZ_GL622241.1"/>
</dbReference>
<dbReference type="InterPro" id="IPR036291">
    <property type="entry name" value="NAD(P)-bd_dom_sf"/>
</dbReference>
<keyword evidence="2" id="KW-0560">Oxidoreductase</keyword>
<dbReference type="InterPro" id="IPR013149">
    <property type="entry name" value="ADH-like_C"/>
</dbReference>
<dbReference type="SUPFAM" id="SSF51735">
    <property type="entry name" value="NAD(P)-binding Rossmann-fold domains"/>
    <property type="match status" value="1"/>
</dbReference>
<comment type="caution">
    <text evidence="4">The sequence shown here is derived from an EMBL/GenBank/DDBJ whole genome shotgun (WGS) entry which is preliminary data.</text>
</comment>